<feature type="transmembrane region" description="Helical" evidence="9">
    <location>
        <begin position="332"/>
        <end position="354"/>
    </location>
</feature>
<evidence type="ECO:0000256" key="5">
    <source>
        <dbReference type="ARBA" id="ARBA00022989"/>
    </source>
</evidence>
<dbReference type="RefSeq" id="WP_002364778.1">
    <property type="nucleotide sequence ID" value="NZ_GL454471.1"/>
</dbReference>
<keyword evidence="7 11" id="KW-0012">Acyltransferase</keyword>
<dbReference type="Proteomes" id="UP000004846">
    <property type="component" value="Unassembled WGS sequence"/>
</dbReference>
<keyword evidence="4 9" id="KW-0812">Transmembrane</keyword>
<feature type="transmembrane region" description="Helical" evidence="9">
    <location>
        <begin position="202"/>
        <end position="223"/>
    </location>
</feature>
<feature type="transmembrane region" description="Helical" evidence="9">
    <location>
        <begin position="239"/>
        <end position="258"/>
    </location>
</feature>
<dbReference type="InterPro" id="IPR002656">
    <property type="entry name" value="Acyl_transf_3_dom"/>
</dbReference>
<evidence type="ECO:0000256" key="7">
    <source>
        <dbReference type="ARBA" id="ARBA00023315"/>
    </source>
</evidence>
<feature type="transmembrane region" description="Helical" evidence="9">
    <location>
        <begin position="12"/>
        <end position="33"/>
    </location>
</feature>
<feature type="region of interest" description="Disordered" evidence="8">
    <location>
        <begin position="426"/>
        <end position="461"/>
    </location>
</feature>
<dbReference type="SUPFAM" id="SSF52266">
    <property type="entry name" value="SGNH hydrolase"/>
    <property type="match status" value="1"/>
</dbReference>
<dbReference type="PANTHER" id="PTHR23028">
    <property type="entry name" value="ACETYLTRANSFERASE"/>
    <property type="match status" value="1"/>
</dbReference>
<dbReference type="EMBL" id="AEBR01000076">
    <property type="protein sequence ID" value="EFM82143.1"/>
    <property type="molecule type" value="Genomic_DNA"/>
</dbReference>
<keyword evidence="6 9" id="KW-0472">Membrane</keyword>
<dbReference type="HOGENOM" id="CLU_005679_11_2_9"/>
<feature type="transmembrane region" description="Helical" evidence="9">
    <location>
        <begin position="82"/>
        <end position="100"/>
    </location>
</feature>
<evidence type="ECO:0000256" key="8">
    <source>
        <dbReference type="SAM" id="MobiDB-lite"/>
    </source>
</evidence>
<keyword evidence="5 9" id="KW-1133">Transmembrane helix</keyword>
<keyword evidence="2" id="KW-1003">Cell membrane</keyword>
<reference evidence="11 12" key="1">
    <citation type="submission" date="2010-07" db="EMBL/GenBank/DDBJ databases">
        <authorList>
            <person name="Sid Ahmed O."/>
        </authorList>
    </citation>
    <scope>NUCLEOTIDE SEQUENCE [LARGE SCALE GENOMIC DNA]</scope>
    <source>
        <strain evidence="11 12">TX4248</strain>
    </source>
</reference>
<evidence type="ECO:0000256" key="9">
    <source>
        <dbReference type="SAM" id="Phobius"/>
    </source>
</evidence>
<dbReference type="GO" id="GO:0005886">
    <property type="term" value="C:plasma membrane"/>
    <property type="evidence" value="ECO:0007669"/>
    <property type="project" value="UniProtKB-SubCell"/>
</dbReference>
<feature type="transmembrane region" description="Helical" evidence="9">
    <location>
        <begin position="174"/>
        <end position="196"/>
    </location>
</feature>
<feature type="transmembrane region" description="Helical" evidence="9">
    <location>
        <begin position="142"/>
        <end position="162"/>
    </location>
</feature>
<dbReference type="AlphaFoldDB" id="A0A125W4F3"/>
<dbReference type="PANTHER" id="PTHR23028:SF53">
    <property type="entry name" value="ACYL_TRANSF_3 DOMAIN-CONTAINING PROTEIN"/>
    <property type="match status" value="1"/>
</dbReference>
<name>A0A125W4F3_ENTFL</name>
<keyword evidence="3 11" id="KW-0808">Transferase</keyword>
<dbReference type="Gene3D" id="3.40.50.1110">
    <property type="entry name" value="SGNH hydrolase"/>
    <property type="match status" value="1"/>
</dbReference>
<feature type="domain" description="Acyltransferase 3" evidence="10">
    <location>
        <begin position="14"/>
        <end position="346"/>
    </location>
</feature>
<evidence type="ECO:0000256" key="6">
    <source>
        <dbReference type="ARBA" id="ARBA00023136"/>
    </source>
</evidence>
<protein>
    <submittedName>
        <fullName evidence="11">Acyltransferase</fullName>
    </submittedName>
</protein>
<dbReference type="GO" id="GO:0009103">
    <property type="term" value="P:lipopolysaccharide biosynthetic process"/>
    <property type="evidence" value="ECO:0007669"/>
    <property type="project" value="TreeGrafter"/>
</dbReference>
<sequence>MNQTANSKKKRYITGFDGIRTIAVIGVILYHLFPQVMRGGYLGVPIFFVVSGYLINDLLRQEWAENQTIDLKGFYVRRMKRLYPALIVMLLSAVSYITLFQQDLLNNIRSVVASSIFYYNNWWQIFKGFSYFDGFATQSPFVHIWSLAVEAQNYLIWPLLFILLERFVRKRGRIFSLVLIGALISVTLMAVLYVPGADPTRVYYGTDTRVFSILLGSALAYVWPSTRLKEEIPEASKKILNGAGLSALILLVLAFLTLSDHTNFVYYGGMFLISLAATVLVAVTAHPGADMNRWLTNPVFTWIGKRSYGIYLYQFPIMIFYEAKIKTLSDHVFLHSLVEIALILVVSELSYRFIEHPLTRLSYKDVWTQFTEFLRKPWDLREKGTMAFMTVISVIAVFGLIVAPANAKSAQQEQLEKNIAKNQQKIEERKKEVQESGTKNSSTSTESSTKPSESQDVLPTQLTPEQVKKAQNLEITTIGDSVILDGASGLQDIFPKMIIDGEVGRQLYSSISLIGELDKKKMLKDTVLVSLGTNGPFTEAQFDEFMKALGNRKVYWINVRVPTRRWQNQVNSLLSQMDKKYDNLTVIDWFNYSNAHDDWFYDDRVHPNVTGGEQYTHFIAEKILQ</sequence>
<evidence type="ECO:0000256" key="4">
    <source>
        <dbReference type="ARBA" id="ARBA00022692"/>
    </source>
</evidence>
<feature type="transmembrane region" description="Helical" evidence="9">
    <location>
        <begin position="386"/>
        <end position="407"/>
    </location>
</feature>
<dbReference type="InterPro" id="IPR050879">
    <property type="entry name" value="Acyltransferase_3"/>
</dbReference>
<dbReference type="CDD" id="cd01840">
    <property type="entry name" value="SGNH_hydrolase_yrhL_like"/>
    <property type="match status" value="1"/>
</dbReference>
<comment type="caution">
    <text evidence="11">The sequence shown here is derived from an EMBL/GenBank/DDBJ whole genome shotgun (WGS) entry which is preliminary data.</text>
</comment>
<gene>
    <name evidence="11" type="ORF">HMPREF9498_02274</name>
</gene>
<feature type="transmembrane region" description="Helical" evidence="9">
    <location>
        <begin position="264"/>
        <end position="285"/>
    </location>
</feature>
<dbReference type="InterPro" id="IPR036514">
    <property type="entry name" value="SGNH_hydro_sf"/>
</dbReference>
<feature type="transmembrane region" description="Helical" evidence="9">
    <location>
        <begin position="39"/>
        <end position="59"/>
    </location>
</feature>
<evidence type="ECO:0000313" key="11">
    <source>
        <dbReference type="EMBL" id="EFM82143.1"/>
    </source>
</evidence>
<evidence type="ECO:0000259" key="10">
    <source>
        <dbReference type="Pfam" id="PF01757"/>
    </source>
</evidence>
<dbReference type="Pfam" id="PF01757">
    <property type="entry name" value="Acyl_transf_3"/>
    <property type="match status" value="1"/>
</dbReference>
<accession>A0A125W4F3</accession>
<proteinExistence type="predicted"/>
<evidence type="ECO:0000256" key="2">
    <source>
        <dbReference type="ARBA" id="ARBA00022475"/>
    </source>
</evidence>
<organism evidence="11 12">
    <name type="scientific">Enterococcus faecalis TX4248</name>
    <dbReference type="NCBI Taxonomy" id="749495"/>
    <lineage>
        <taxon>Bacteria</taxon>
        <taxon>Bacillati</taxon>
        <taxon>Bacillota</taxon>
        <taxon>Bacilli</taxon>
        <taxon>Lactobacillales</taxon>
        <taxon>Enterococcaceae</taxon>
        <taxon>Enterococcus</taxon>
    </lineage>
</organism>
<dbReference type="GO" id="GO:0016747">
    <property type="term" value="F:acyltransferase activity, transferring groups other than amino-acyl groups"/>
    <property type="evidence" value="ECO:0007669"/>
    <property type="project" value="InterPro"/>
</dbReference>
<feature type="compositionally biased region" description="Low complexity" evidence="8">
    <location>
        <begin position="435"/>
        <end position="454"/>
    </location>
</feature>
<comment type="subcellular location">
    <subcellularLocation>
        <location evidence="1">Cell membrane</location>
        <topology evidence="1">Multi-pass membrane protein</topology>
    </subcellularLocation>
</comment>
<evidence type="ECO:0000256" key="1">
    <source>
        <dbReference type="ARBA" id="ARBA00004651"/>
    </source>
</evidence>
<evidence type="ECO:0000256" key="3">
    <source>
        <dbReference type="ARBA" id="ARBA00022679"/>
    </source>
</evidence>
<evidence type="ECO:0000313" key="12">
    <source>
        <dbReference type="Proteomes" id="UP000004846"/>
    </source>
</evidence>